<dbReference type="EMBL" id="JAOB01000064">
    <property type="protein sequence ID" value="EUA24133.1"/>
    <property type="molecule type" value="Genomic_DNA"/>
</dbReference>
<reference evidence="2" key="1">
    <citation type="submission" date="2014-01" db="EMBL/GenBank/DDBJ databases">
        <authorList>
            <person name="Brown-Elliot B."/>
            <person name="Wallace R."/>
            <person name="Lenaerts A."/>
            <person name="Ordway D."/>
            <person name="DeGroote M.A."/>
            <person name="Parker T."/>
            <person name="Sizemore C."/>
            <person name="Tallon L.J."/>
            <person name="Sadzewicz L.K."/>
            <person name="Sengamalay N."/>
            <person name="Fraser C.M."/>
            <person name="Hine E."/>
            <person name="Shefchek K.A."/>
            <person name="Das S.P."/>
            <person name="Tettelin H."/>
        </authorList>
    </citation>
    <scope>NUCLEOTIDE SEQUENCE [LARGE SCALE GENOMIC DNA]</scope>
    <source>
        <strain evidence="2">4042</strain>
    </source>
</reference>
<organism evidence="2">
    <name type="scientific">Mycobacterium xenopi 4042</name>
    <dbReference type="NCBI Taxonomy" id="1299334"/>
    <lineage>
        <taxon>Bacteria</taxon>
        <taxon>Bacillati</taxon>
        <taxon>Actinomycetota</taxon>
        <taxon>Actinomycetes</taxon>
        <taxon>Mycobacteriales</taxon>
        <taxon>Mycobacteriaceae</taxon>
        <taxon>Mycobacterium</taxon>
    </lineage>
</organism>
<proteinExistence type="predicted"/>
<evidence type="ECO:0000256" key="1">
    <source>
        <dbReference type="SAM" id="MobiDB-lite"/>
    </source>
</evidence>
<name>X7ZZI7_MYCXE</name>
<protein>
    <submittedName>
        <fullName evidence="2">Putative alpha-mannosidase</fullName>
    </submittedName>
</protein>
<sequence length="98" mass="10403">MTLRPANIGNRRGRSHAPGPRQGSTRSARNCASPATVALRMATSRGRRVHGRRRRPNGQRLVYLVDGPTDVELAAGACARLSVVVGTDAHAPLAIEAI</sequence>
<dbReference type="PATRIC" id="fig|1299334.3.peg.6767"/>
<gene>
    <name evidence="2" type="ORF">I553_3960</name>
</gene>
<feature type="region of interest" description="Disordered" evidence="1">
    <location>
        <begin position="1"/>
        <end position="35"/>
    </location>
</feature>
<dbReference type="AlphaFoldDB" id="X7ZZI7"/>
<accession>X7ZZI7</accession>
<comment type="caution">
    <text evidence="2">The sequence shown here is derived from an EMBL/GenBank/DDBJ whole genome shotgun (WGS) entry which is preliminary data.</text>
</comment>
<evidence type="ECO:0000313" key="2">
    <source>
        <dbReference type="EMBL" id="EUA24133.1"/>
    </source>
</evidence>